<keyword evidence="3" id="KW-0449">Lipoprotein</keyword>
<keyword evidence="4" id="KW-1185">Reference proteome</keyword>
<evidence type="ECO:0000313" key="2">
    <source>
        <dbReference type="EMBL" id="CEK27752.1"/>
    </source>
</evidence>
<dbReference type="PATRIC" id="fig|29486.44.peg.1647"/>
<protein>
    <submittedName>
        <fullName evidence="2">Phosphonate ABC transporter phosphate-binding periplasmic component</fullName>
    </submittedName>
    <submittedName>
        <fullName evidence="3">Putative lipoprotein</fullName>
    </submittedName>
</protein>
<dbReference type="GeneID" id="66879680"/>
<feature type="signal peptide" evidence="1">
    <location>
        <begin position="1"/>
        <end position="24"/>
    </location>
</feature>
<organism evidence="2">
    <name type="scientific">Yersinia ruckeri</name>
    <dbReference type="NCBI Taxonomy" id="29486"/>
    <lineage>
        <taxon>Bacteria</taxon>
        <taxon>Pseudomonadati</taxon>
        <taxon>Pseudomonadota</taxon>
        <taxon>Gammaproteobacteria</taxon>
        <taxon>Enterobacterales</taxon>
        <taxon>Yersiniaceae</taxon>
        <taxon>Yersinia</taxon>
    </lineage>
</organism>
<reference evidence="3 4" key="2">
    <citation type="submission" date="2018-06" db="EMBL/GenBank/DDBJ databases">
        <authorList>
            <consortium name="Pathogen Informatics"/>
            <person name="Doyle S."/>
        </authorList>
    </citation>
    <scope>NUCLEOTIDE SEQUENCE [LARGE SCALE GENOMIC DNA]</scope>
    <source>
        <strain evidence="3 4">NCTC10476</strain>
    </source>
</reference>
<dbReference type="Gene3D" id="3.40.50.10610">
    <property type="entry name" value="ABC-type transport auxiliary lipoprotein component"/>
    <property type="match status" value="1"/>
</dbReference>
<keyword evidence="1" id="KW-0732">Signal</keyword>
<dbReference type="KEGG" id="yrb:UGYR_02705"/>
<dbReference type="EMBL" id="LN681231">
    <property type="protein sequence ID" value="CEK27752.1"/>
    <property type="molecule type" value="Genomic_DNA"/>
</dbReference>
<dbReference type="Proteomes" id="UP000255169">
    <property type="component" value="Unassembled WGS sequence"/>
</dbReference>
<dbReference type="OrthoDB" id="1014694at2"/>
<sequence length="219" mass="23307">MKTAIGIFSLMMVLLLTGCAKPVARDYSAFKQSQVKSILVLPPVNHTPDVNASHGLQSQVTYPLAEAGYYVMPVAVVEETFRQNGLTAPEDIRGVSAEKLRQIFGADAVLYLDITEYGSSYMVITSETRVTASAKLVDLRTGKELWSASATASSNEQRNNSGGSVIGILVAAVADQIINTAMDKSHDVAGITSKRLLAAGTPNGLLYGPRSPLYAKNGL</sequence>
<dbReference type="eggNOG" id="COG4380">
    <property type="taxonomic scope" value="Bacteria"/>
</dbReference>
<dbReference type="RefSeq" id="WP_038242727.1">
    <property type="nucleotide sequence ID" value="NZ_CABIHT010000069.1"/>
</dbReference>
<evidence type="ECO:0000313" key="3">
    <source>
        <dbReference type="EMBL" id="SUP98656.1"/>
    </source>
</evidence>
<accession>A0A085U843</accession>
<dbReference type="AlphaFoldDB" id="A0A085U843"/>
<dbReference type="InterPro" id="IPR008517">
    <property type="entry name" value="GNA1162-like"/>
</dbReference>
<dbReference type="EMBL" id="UHJG01000001">
    <property type="protein sequence ID" value="SUP98656.1"/>
    <property type="molecule type" value="Genomic_DNA"/>
</dbReference>
<feature type="chain" id="PRO_5015029291" evidence="1">
    <location>
        <begin position="25"/>
        <end position="219"/>
    </location>
</feature>
<name>A0A085U843_YERRU</name>
<gene>
    <name evidence="2" type="ORF">CSF007_10010</name>
    <name evidence="3" type="ORF">NCTC10476_00151</name>
</gene>
<dbReference type="Pfam" id="PF05643">
    <property type="entry name" value="GNA1162-like"/>
    <property type="match status" value="1"/>
</dbReference>
<dbReference type="PROSITE" id="PS51257">
    <property type="entry name" value="PROKAR_LIPOPROTEIN"/>
    <property type="match status" value="1"/>
</dbReference>
<proteinExistence type="predicted"/>
<dbReference type="STRING" id="29486.UGYR_02705"/>
<reference evidence="2" key="1">
    <citation type="journal article" date="2015" name="Genome Announc.">
        <title>Complete Genome Sequence of Yersinia ruckeri Strain CSF007-82, Etiologic Agent of Red Mouth Disease in Salmonid Fish.</title>
        <authorList>
            <person name="Nelson M.C."/>
            <person name="LaPatra S.E."/>
            <person name="Welch T.J."/>
            <person name="Graf J."/>
        </authorList>
    </citation>
    <scope>NUCLEOTIDE SEQUENCE</scope>
    <source>
        <strain evidence="2">CSF007-82</strain>
    </source>
</reference>
<evidence type="ECO:0000256" key="1">
    <source>
        <dbReference type="SAM" id="SignalP"/>
    </source>
</evidence>
<evidence type="ECO:0000313" key="4">
    <source>
        <dbReference type="Proteomes" id="UP000255169"/>
    </source>
</evidence>